<feature type="compositionally biased region" description="Polar residues" evidence="1">
    <location>
        <begin position="32"/>
        <end position="44"/>
    </location>
</feature>
<accession>A0A0A8XR29</accession>
<dbReference type="AlphaFoldDB" id="A0A0A8XR29"/>
<sequence length="53" mass="5728">MLKLSSSLLTSISSSTTSFTFSSNPSPGMGTDKSNSMRGRSQSVAWRGQKEKR</sequence>
<evidence type="ECO:0000313" key="2">
    <source>
        <dbReference type="EMBL" id="JAD16394.1"/>
    </source>
</evidence>
<evidence type="ECO:0000256" key="1">
    <source>
        <dbReference type="SAM" id="MobiDB-lite"/>
    </source>
</evidence>
<dbReference type="EMBL" id="GBRH01281501">
    <property type="protein sequence ID" value="JAD16394.1"/>
    <property type="molecule type" value="Transcribed_RNA"/>
</dbReference>
<reference evidence="2" key="1">
    <citation type="submission" date="2014-09" db="EMBL/GenBank/DDBJ databases">
        <authorList>
            <person name="Magalhaes I.L.F."/>
            <person name="Oliveira U."/>
            <person name="Santos F.R."/>
            <person name="Vidigal T.H.D.A."/>
            <person name="Brescovit A.D."/>
            <person name="Santos A.J."/>
        </authorList>
    </citation>
    <scope>NUCLEOTIDE SEQUENCE</scope>
    <source>
        <tissue evidence="2">Shoot tissue taken approximately 20 cm above the soil surface</tissue>
    </source>
</reference>
<feature type="region of interest" description="Disordered" evidence="1">
    <location>
        <begin position="1"/>
        <end position="53"/>
    </location>
</feature>
<feature type="compositionally biased region" description="Low complexity" evidence="1">
    <location>
        <begin position="1"/>
        <end position="23"/>
    </location>
</feature>
<reference evidence="2" key="2">
    <citation type="journal article" date="2015" name="Data Brief">
        <title>Shoot transcriptome of the giant reed, Arundo donax.</title>
        <authorList>
            <person name="Barrero R.A."/>
            <person name="Guerrero F.D."/>
            <person name="Moolhuijzen P."/>
            <person name="Goolsby J.A."/>
            <person name="Tidwell J."/>
            <person name="Bellgard S.E."/>
            <person name="Bellgard M.I."/>
        </authorList>
    </citation>
    <scope>NUCLEOTIDE SEQUENCE</scope>
    <source>
        <tissue evidence="2">Shoot tissue taken approximately 20 cm above the soil surface</tissue>
    </source>
</reference>
<proteinExistence type="predicted"/>
<name>A0A0A8XR29_ARUDO</name>
<protein>
    <submittedName>
        <fullName evidence="2">Uncharacterized protein</fullName>
    </submittedName>
</protein>
<organism evidence="2">
    <name type="scientific">Arundo donax</name>
    <name type="common">Giant reed</name>
    <name type="synonym">Donax arundinaceus</name>
    <dbReference type="NCBI Taxonomy" id="35708"/>
    <lineage>
        <taxon>Eukaryota</taxon>
        <taxon>Viridiplantae</taxon>
        <taxon>Streptophyta</taxon>
        <taxon>Embryophyta</taxon>
        <taxon>Tracheophyta</taxon>
        <taxon>Spermatophyta</taxon>
        <taxon>Magnoliopsida</taxon>
        <taxon>Liliopsida</taxon>
        <taxon>Poales</taxon>
        <taxon>Poaceae</taxon>
        <taxon>PACMAD clade</taxon>
        <taxon>Arundinoideae</taxon>
        <taxon>Arundineae</taxon>
        <taxon>Arundo</taxon>
    </lineage>
</organism>